<gene>
    <name evidence="2" type="ORF">J437_LFUL002268</name>
</gene>
<reference evidence="2" key="1">
    <citation type="submission" date="2013-04" db="EMBL/GenBank/DDBJ databases">
        <authorList>
            <person name="Qu J."/>
            <person name="Murali S.C."/>
            <person name="Bandaranaike D."/>
            <person name="Bellair M."/>
            <person name="Blankenburg K."/>
            <person name="Chao H."/>
            <person name="Dinh H."/>
            <person name="Doddapaneni H."/>
            <person name="Downs B."/>
            <person name="Dugan-Rocha S."/>
            <person name="Elkadiri S."/>
            <person name="Gnanaolivu R.D."/>
            <person name="Hernandez B."/>
            <person name="Javaid M."/>
            <person name="Jayaseelan J.C."/>
            <person name="Lee S."/>
            <person name="Li M."/>
            <person name="Ming W."/>
            <person name="Munidasa M."/>
            <person name="Muniz J."/>
            <person name="Nguyen L."/>
            <person name="Ongeri F."/>
            <person name="Osuji N."/>
            <person name="Pu L.-L."/>
            <person name="Puazo M."/>
            <person name="Qu C."/>
            <person name="Quiroz J."/>
            <person name="Raj R."/>
            <person name="Weissenberger G."/>
            <person name="Xin Y."/>
            <person name="Zou X."/>
            <person name="Han Y."/>
            <person name="Richards S."/>
            <person name="Worley K."/>
            <person name="Muzny D."/>
            <person name="Gibbs R."/>
        </authorList>
    </citation>
    <scope>NUCLEOTIDE SEQUENCE</scope>
    <source>
        <strain evidence="2">Sampled in the wild</strain>
    </source>
</reference>
<reference evidence="2" key="2">
    <citation type="submission" date="2017-10" db="EMBL/GenBank/DDBJ databases">
        <title>Ladona fulva Genome sequencing and assembly.</title>
        <authorList>
            <person name="Murali S."/>
            <person name="Richards S."/>
            <person name="Bandaranaike D."/>
            <person name="Bellair M."/>
            <person name="Blankenburg K."/>
            <person name="Chao H."/>
            <person name="Dinh H."/>
            <person name="Doddapaneni H."/>
            <person name="Dugan-Rocha S."/>
            <person name="Elkadiri S."/>
            <person name="Gnanaolivu R."/>
            <person name="Hernandez B."/>
            <person name="Skinner E."/>
            <person name="Javaid M."/>
            <person name="Lee S."/>
            <person name="Li M."/>
            <person name="Ming W."/>
            <person name="Munidasa M."/>
            <person name="Muniz J."/>
            <person name="Nguyen L."/>
            <person name="Hughes D."/>
            <person name="Osuji N."/>
            <person name="Pu L.-L."/>
            <person name="Puazo M."/>
            <person name="Qu C."/>
            <person name="Quiroz J."/>
            <person name="Raj R."/>
            <person name="Weissenberger G."/>
            <person name="Xin Y."/>
            <person name="Zou X."/>
            <person name="Han Y."/>
            <person name="Worley K."/>
            <person name="Muzny D."/>
            <person name="Gibbs R."/>
        </authorList>
    </citation>
    <scope>NUCLEOTIDE SEQUENCE</scope>
    <source>
        <strain evidence="2">Sampled in the wild</strain>
    </source>
</reference>
<proteinExistence type="predicted"/>
<evidence type="ECO:0000313" key="2">
    <source>
        <dbReference type="EMBL" id="KAG8224821.1"/>
    </source>
</evidence>
<accession>A0A8K0JY67</accession>
<feature type="non-terminal residue" evidence="2">
    <location>
        <position position="1"/>
    </location>
</feature>
<keyword evidence="3" id="KW-1185">Reference proteome</keyword>
<dbReference type="EMBL" id="KZ308212">
    <property type="protein sequence ID" value="KAG8224821.1"/>
    <property type="molecule type" value="Genomic_DNA"/>
</dbReference>
<evidence type="ECO:0000313" key="3">
    <source>
        <dbReference type="Proteomes" id="UP000792457"/>
    </source>
</evidence>
<feature type="compositionally biased region" description="Basic and acidic residues" evidence="1">
    <location>
        <begin position="16"/>
        <end position="31"/>
    </location>
</feature>
<evidence type="ECO:0000256" key="1">
    <source>
        <dbReference type="SAM" id="MobiDB-lite"/>
    </source>
</evidence>
<dbReference type="AlphaFoldDB" id="A0A8K0JY67"/>
<organism evidence="2 3">
    <name type="scientific">Ladona fulva</name>
    <name type="common">Scarce chaser dragonfly</name>
    <name type="synonym">Libellula fulva</name>
    <dbReference type="NCBI Taxonomy" id="123851"/>
    <lineage>
        <taxon>Eukaryota</taxon>
        <taxon>Metazoa</taxon>
        <taxon>Ecdysozoa</taxon>
        <taxon>Arthropoda</taxon>
        <taxon>Hexapoda</taxon>
        <taxon>Insecta</taxon>
        <taxon>Pterygota</taxon>
        <taxon>Palaeoptera</taxon>
        <taxon>Odonata</taxon>
        <taxon>Epiprocta</taxon>
        <taxon>Anisoptera</taxon>
        <taxon>Libelluloidea</taxon>
        <taxon>Libellulidae</taxon>
        <taxon>Ladona</taxon>
    </lineage>
</organism>
<comment type="caution">
    <text evidence="2">The sequence shown here is derived from an EMBL/GenBank/DDBJ whole genome shotgun (WGS) entry which is preliminary data.</text>
</comment>
<protein>
    <submittedName>
        <fullName evidence="2">Uncharacterized protein</fullName>
    </submittedName>
</protein>
<dbReference type="Proteomes" id="UP000792457">
    <property type="component" value="Unassembled WGS sequence"/>
</dbReference>
<feature type="region of interest" description="Disordered" evidence="1">
    <location>
        <begin position="1"/>
        <end position="32"/>
    </location>
</feature>
<name>A0A8K0JY67_LADFU</name>
<sequence>MHCMEGASKSSTMSSRHKEVVKLKEEEDSSRQTKLLFLRKKLQEN</sequence>